<gene>
    <name evidence="2" type="ORF">COB21_03310</name>
</gene>
<dbReference type="AlphaFoldDB" id="A0A2A4X566"/>
<organism evidence="2 3">
    <name type="scientific">Aerophobetes bacterium</name>
    <dbReference type="NCBI Taxonomy" id="2030807"/>
    <lineage>
        <taxon>Bacteria</taxon>
        <taxon>Candidatus Aerophobota</taxon>
    </lineage>
</organism>
<comment type="caution">
    <text evidence="2">The sequence shown here is derived from an EMBL/GenBank/DDBJ whole genome shotgun (WGS) entry which is preliminary data.</text>
</comment>
<dbReference type="Pfam" id="PF12705">
    <property type="entry name" value="PDDEXK_1"/>
    <property type="match status" value="1"/>
</dbReference>
<feature type="domain" description="PD-(D/E)XK endonuclease-like" evidence="1">
    <location>
        <begin position="90"/>
        <end position="249"/>
    </location>
</feature>
<reference evidence="3" key="1">
    <citation type="submission" date="2017-08" db="EMBL/GenBank/DDBJ databases">
        <title>A dynamic microbial community with high functional redundancy inhabits the cold, oxic subseafloor aquifer.</title>
        <authorList>
            <person name="Tully B.J."/>
            <person name="Wheat C.G."/>
            <person name="Glazer B.T."/>
            <person name="Huber J.A."/>
        </authorList>
    </citation>
    <scope>NUCLEOTIDE SEQUENCE [LARGE SCALE GENOMIC DNA]</scope>
</reference>
<evidence type="ECO:0000313" key="3">
    <source>
        <dbReference type="Proteomes" id="UP000218775"/>
    </source>
</evidence>
<dbReference type="SUPFAM" id="SSF52980">
    <property type="entry name" value="Restriction endonuclease-like"/>
    <property type="match status" value="1"/>
</dbReference>
<dbReference type="InterPro" id="IPR038726">
    <property type="entry name" value="PDDEXK_AddAB-type"/>
</dbReference>
<proteinExistence type="predicted"/>
<dbReference type="EMBL" id="NVUK01000019">
    <property type="protein sequence ID" value="PCI77175.1"/>
    <property type="molecule type" value="Genomic_DNA"/>
</dbReference>
<sequence>LFLPEKDLETYIESIGASFSWLEKEPAPKAANHSAPFEEKTFKQVKPLLPIQTEPRYIESFSSLTKEEVVDSSKYTPMEIPLGTLPPGKKTGLLLHTLIEQMIKLGFYQNCKSSASQEWIHSFVKNTENAPFENEIFSMVEKVFSAPLLPKALHSIPLDNLEVEFAFTFQEKGIMMTGFIDLVVIHEGKVFIIDWKSNYLPSYTHQNLLEEVAKHQYDLQARIYRAALLQSLRRKNLDLKFGGTYYVFLRALVEGQGILSL</sequence>
<evidence type="ECO:0000259" key="1">
    <source>
        <dbReference type="Pfam" id="PF12705"/>
    </source>
</evidence>
<dbReference type="CDD" id="cd22352">
    <property type="entry name" value="RecB_C-like"/>
    <property type="match status" value="1"/>
</dbReference>
<dbReference type="Gene3D" id="3.90.320.10">
    <property type="match status" value="1"/>
</dbReference>
<dbReference type="InterPro" id="IPR011604">
    <property type="entry name" value="PDDEXK-like_dom_sf"/>
</dbReference>
<dbReference type="InterPro" id="IPR011335">
    <property type="entry name" value="Restrct_endonuc-II-like"/>
</dbReference>
<name>A0A2A4X566_UNCAE</name>
<accession>A0A2A4X566</accession>
<evidence type="ECO:0000313" key="2">
    <source>
        <dbReference type="EMBL" id="PCI77175.1"/>
    </source>
</evidence>
<feature type="non-terminal residue" evidence="2">
    <location>
        <position position="1"/>
    </location>
</feature>
<protein>
    <recommendedName>
        <fullName evidence="1">PD-(D/E)XK endonuclease-like domain-containing protein</fullName>
    </recommendedName>
</protein>
<dbReference type="Proteomes" id="UP000218775">
    <property type="component" value="Unassembled WGS sequence"/>
</dbReference>